<evidence type="ECO:0000313" key="2">
    <source>
        <dbReference type="Proteomes" id="UP000501690"/>
    </source>
</evidence>
<sequence>MEREKGMEEVVRWCNRTWNFPRLMHRLAGYSVPPGDSVTLGAILGILASCAPLGDSVRTERTESSWRLAVGIVPPGDRGKISVCKGTWRYESRARLSKSGQCVLARVPRQAILLQHYWCFSLDVRDLQGSSDASKSWDIANYVRIWELHLLLRYTIRSNGFPHVLYRLWLIATNTDANVIPPIAKLSETWQATTQATIVVPLPTTATTSPVSTARETKHPNHSSQGRAVAALHINLLRSTPFSLA</sequence>
<dbReference type="EMBL" id="CP039351">
    <property type="protein sequence ID" value="QCE00163.1"/>
    <property type="molecule type" value="Genomic_DNA"/>
</dbReference>
<gene>
    <name evidence="1" type="ORF">DEO72_LG7g1450</name>
</gene>
<organism evidence="1 2">
    <name type="scientific">Vigna unguiculata</name>
    <name type="common">Cowpea</name>
    <dbReference type="NCBI Taxonomy" id="3917"/>
    <lineage>
        <taxon>Eukaryota</taxon>
        <taxon>Viridiplantae</taxon>
        <taxon>Streptophyta</taxon>
        <taxon>Embryophyta</taxon>
        <taxon>Tracheophyta</taxon>
        <taxon>Spermatophyta</taxon>
        <taxon>Magnoliopsida</taxon>
        <taxon>eudicotyledons</taxon>
        <taxon>Gunneridae</taxon>
        <taxon>Pentapetalae</taxon>
        <taxon>rosids</taxon>
        <taxon>fabids</taxon>
        <taxon>Fabales</taxon>
        <taxon>Fabaceae</taxon>
        <taxon>Papilionoideae</taxon>
        <taxon>50 kb inversion clade</taxon>
        <taxon>NPAAA clade</taxon>
        <taxon>indigoferoid/millettioid clade</taxon>
        <taxon>Phaseoleae</taxon>
        <taxon>Vigna</taxon>
    </lineage>
</organism>
<reference evidence="1 2" key="1">
    <citation type="submission" date="2019-04" db="EMBL/GenBank/DDBJ databases">
        <title>An improved genome assembly and genetic linkage map for asparagus bean, Vigna unguiculata ssp. sesquipedialis.</title>
        <authorList>
            <person name="Xia Q."/>
            <person name="Zhang R."/>
            <person name="Dong Y."/>
        </authorList>
    </citation>
    <scope>NUCLEOTIDE SEQUENCE [LARGE SCALE GENOMIC DNA]</scope>
    <source>
        <tissue evidence="1">Leaf</tissue>
    </source>
</reference>
<dbReference type="Proteomes" id="UP000501690">
    <property type="component" value="Linkage Group LG7"/>
</dbReference>
<keyword evidence="2" id="KW-1185">Reference proteome</keyword>
<evidence type="ECO:0000313" key="1">
    <source>
        <dbReference type="EMBL" id="QCE00163.1"/>
    </source>
</evidence>
<name>A0A4D6MFF2_VIGUN</name>
<proteinExistence type="predicted"/>
<accession>A0A4D6MFF2</accession>
<dbReference type="AlphaFoldDB" id="A0A4D6MFF2"/>
<protein>
    <submittedName>
        <fullName evidence="1">Uncharacterized protein</fullName>
    </submittedName>
</protein>